<keyword evidence="3 6" id="KW-0812">Transmembrane</keyword>
<dbReference type="Pfam" id="PF02104">
    <property type="entry name" value="SURF1"/>
    <property type="match status" value="1"/>
</dbReference>
<evidence type="ECO:0000256" key="1">
    <source>
        <dbReference type="ARBA" id="ARBA00004370"/>
    </source>
</evidence>
<dbReference type="PROSITE" id="PS50895">
    <property type="entry name" value="SURF1"/>
    <property type="match status" value="1"/>
</dbReference>
<keyword evidence="6" id="KW-0496">Mitochondrion</keyword>
<keyword evidence="6" id="KW-0999">Mitochondrion inner membrane</keyword>
<dbReference type="PANTHER" id="PTHR23427">
    <property type="entry name" value="SURFEIT LOCUS PROTEIN"/>
    <property type="match status" value="1"/>
</dbReference>
<dbReference type="InterPro" id="IPR045214">
    <property type="entry name" value="Surf1/Surf4"/>
</dbReference>
<evidence type="ECO:0000313" key="9">
    <source>
        <dbReference type="Proteomes" id="UP001642540"/>
    </source>
</evidence>
<gene>
    <name evidence="8" type="ORF">ODALV1_LOCUS4950</name>
</gene>
<keyword evidence="4 6" id="KW-1133">Transmembrane helix</keyword>
<proteinExistence type="inferred from homology"/>
<evidence type="ECO:0000256" key="5">
    <source>
        <dbReference type="ARBA" id="ARBA00023136"/>
    </source>
</evidence>
<comment type="similarity">
    <text evidence="2 6">Belongs to the SURF1 family.</text>
</comment>
<evidence type="ECO:0000256" key="3">
    <source>
        <dbReference type="ARBA" id="ARBA00022692"/>
    </source>
</evidence>
<reference evidence="8 9" key="1">
    <citation type="submission" date="2024-08" db="EMBL/GenBank/DDBJ databases">
        <authorList>
            <person name="Cucini C."/>
            <person name="Frati F."/>
        </authorList>
    </citation>
    <scope>NUCLEOTIDE SEQUENCE [LARGE SCALE GENOMIC DNA]</scope>
</reference>
<feature type="transmembrane region" description="Helical" evidence="6">
    <location>
        <begin position="74"/>
        <end position="95"/>
    </location>
</feature>
<dbReference type="Proteomes" id="UP001642540">
    <property type="component" value="Unassembled WGS sequence"/>
</dbReference>
<sequence>MLKVYLSRASRYSQIPVRILHQLNYGSSATFECSFKSRQFSMSHQNLTSKSQSNQSPSISTTKRSNQSDEGIPAGGWFLLIIPVSTLALGVWQVYRWRWKLGLIEEMRNITVTDPVQLPQDTSNIEQLEYRKVRVKGEFDYSKQMLIGPRPLVNIDAKTAEGGRGVFSTSSGSNGYHIITPFKLEDSNEAILVNRGWIDSKNVNKYNHVEGPVEIVGIVRKTENRAPFMPKNRPGQSLLHFRDVQTMAGNLETQEIFLDLFSIEGADFSKARAESIPVPRQTRVTLRNEHVSYFVTWFSLSAITSMMWHRRFIRRLNLL</sequence>
<evidence type="ECO:0000256" key="6">
    <source>
        <dbReference type="RuleBase" id="RU363076"/>
    </source>
</evidence>
<dbReference type="CDD" id="cd06662">
    <property type="entry name" value="SURF1"/>
    <property type="match status" value="1"/>
</dbReference>
<dbReference type="PANTHER" id="PTHR23427:SF2">
    <property type="entry name" value="SURFEIT LOCUS PROTEIN 1"/>
    <property type="match status" value="1"/>
</dbReference>
<evidence type="ECO:0000256" key="4">
    <source>
        <dbReference type="ARBA" id="ARBA00022989"/>
    </source>
</evidence>
<comment type="function">
    <text evidence="6">Probably involved in the biogenesis of the COX complex.</text>
</comment>
<evidence type="ECO:0000256" key="7">
    <source>
        <dbReference type="SAM" id="MobiDB-lite"/>
    </source>
</evidence>
<evidence type="ECO:0000313" key="8">
    <source>
        <dbReference type="EMBL" id="CAL8081549.1"/>
    </source>
</evidence>
<dbReference type="EMBL" id="CAXLJM020000015">
    <property type="protein sequence ID" value="CAL8081549.1"/>
    <property type="molecule type" value="Genomic_DNA"/>
</dbReference>
<accession>A0ABP1PXP2</accession>
<protein>
    <recommendedName>
        <fullName evidence="6">SURF1-like protein</fullName>
    </recommendedName>
</protein>
<feature type="compositionally biased region" description="Low complexity" evidence="7">
    <location>
        <begin position="48"/>
        <end position="62"/>
    </location>
</feature>
<organism evidence="8 9">
    <name type="scientific">Orchesella dallaii</name>
    <dbReference type="NCBI Taxonomy" id="48710"/>
    <lineage>
        <taxon>Eukaryota</taxon>
        <taxon>Metazoa</taxon>
        <taxon>Ecdysozoa</taxon>
        <taxon>Arthropoda</taxon>
        <taxon>Hexapoda</taxon>
        <taxon>Collembola</taxon>
        <taxon>Entomobryomorpha</taxon>
        <taxon>Entomobryoidea</taxon>
        <taxon>Orchesellidae</taxon>
        <taxon>Orchesellinae</taxon>
        <taxon>Orchesella</taxon>
    </lineage>
</organism>
<comment type="caution">
    <text evidence="8">The sequence shown here is derived from an EMBL/GenBank/DDBJ whole genome shotgun (WGS) entry which is preliminary data.</text>
</comment>
<keyword evidence="5 6" id="KW-0472">Membrane</keyword>
<feature type="region of interest" description="Disordered" evidence="7">
    <location>
        <begin position="46"/>
        <end position="68"/>
    </location>
</feature>
<evidence type="ECO:0000256" key="2">
    <source>
        <dbReference type="ARBA" id="ARBA00007165"/>
    </source>
</evidence>
<keyword evidence="9" id="KW-1185">Reference proteome</keyword>
<comment type="caution">
    <text evidence="6">Lacks conserved residue(s) required for the propagation of feature annotation.</text>
</comment>
<name>A0ABP1PXP2_9HEXA</name>
<comment type="subcellular location">
    <subcellularLocation>
        <location evidence="1">Membrane</location>
    </subcellularLocation>
    <subcellularLocation>
        <location evidence="6">Mitochondrion inner membrane</location>
        <topology evidence="6">Multi-pass membrane protein</topology>
    </subcellularLocation>
</comment>
<dbReference type="InterPro" id="IPR002994">
    <property type="entry name" value="Surf1/Shy1"/>
</dbReference>